<dbReference type="AlphaFoldDB" id="A0A1H0MDJ6"/>
<dbReference type="SUPFAM" id="SSF111283">
    <property type="entry name" value="Putative modulator of DNA gyrase, PmbA/TldD"/>
    <property type="match status" value="1"/>
</dbReference>
<dbReference type="InterPro" id="IPR036059">
    <property type="entry name" value="TldD/PmbA_sf"/>
</dbReference>
<keyword evidence="2" id="KW-0645">Protease</keyword>
<evidence type="ECO:0000313" key="2">
    <source>
        <dbReference type="EMBL" id="SDO78260.1"/>
    </source>
</evidence>
<keyword evidence="2" id="KW-0378">Hydrolase</keyword>
<dbReference type="Proteomes" id="UP000198741">
    <property type="component" value="Chromosome I"/>
</dbReference>
<dbReference type="RefSeq" id="WP_090475807.1">
    <property type="nucleotide sequence ID" value="NZ_LT629710.1"/>
</dbReference>
<gene>
    <name evidence="2" type="ORF">SAMN04515671_1979</name>
</gene>
<name>A0A1H0MDJ6_9ACTN</name>
<dbReference type="GO" id="GO:0008237">
    <property type="term" value="F:metallopeptidase activity"/>
    <property type="evidence" value="ECO:0007669"/>
    <property type="project" value="InterPro"/>
</dbReference>
<accession>A0A1H0MDJ6</accession>
<evidence type="ECO:0000259" key="1">
    <source>
        <dbReference type="Pfam" id="PF19289"/>
    </source>
</evidence>
<dbReference type="Pfam" id="PF19289">
    <property type="entry name" value="PmbA_TldD_3rd"/>
    <property type="match status" value="1"/>
</dbReference>
<dbReference type="GO" id="GO:0006508">
    <property type="term" value="P:proteolysis"/>
    <property type="evidence" value="ECO:0007669"/>
    <property type="project" value="UniProtKB-KW"/>
</dbReference>
<dbReference type="InterPro" id="IPR045569">
    <property type="entry name" value="Metalloprtase-TldD/E_C"/>
</dbReference>
<evidence type="ECO:0000313" key="3">
    <source>
        <dbReference type="Proteomes" id="UP000198741"/>
    </source>
</evidence>
<keyword evidence="3" id="KW-1185">Reference proteome</keyword>
<dbReference type="PANTHER" id="PTHR43666">
    <property type="entry name" value="TLDD PROTEIN"/>
    <property type="match status" value="1"/>
</dbReference>
<dbReference type="STRING" id="1090615.SAMN04515671_1979"/>
<dbReference type="EMBL" id="LT629710">
    <property type="protein sequence ID" value="SDO78260.1"/>
    <property type="molecule type" value="Genomic_DNA"/>
</dbReference>
<organism evidence="2 3">
    <name type="scientific">Nakamurella panacisegetis</name>
    <dbReference type="NCBI Taxonomy" id="1090615"/>
    <lineage>
        <taxon>Bacteria</taxon>
        <taxon>Bacillati</taxon>
        <taxon>Actinomycetota</taxon>
        <taxon>Actinomycetes</taxon>
        <taxon>Nakamurellales</taxon>
        <taxon>Nakamurellaceae</taxon>
        <taxon>Nakamurella</taxon>
    </lineage>
</organism>
<dbReference type="OrthoDB" id="9763230at2"/>
<sequence>MPTADPALLTPVQIVEIALAASRSDGCVVVVTTESTANVRWANNTVTTSGVSDNLSWFVISVVGGASGTVNASASGAASARTVVEVVRQSEREAAAAASAGRAQDYAELVGPEQAGGSDEDFDTPGEQTTFGVYRRLLADLAPSFDEARSADRLLFGFARHEISTSYLGTSTGIRRRWVQPTGTVEVNAKSADLARSSWAGAYTADFTDVDVRAVTDGLTRRLDWAKSTVDLPPGRYDTVLPPTAVADFLLYLAWMAGARGAYEGRSAFSAPGGGTRLGERLSEQPLYLYSDPAYRGLDAAPFVLTGSSSDSFSVFDNGARIERTDIIADGRIANLVNTRSLAAEKGVPFRTVGDNLILDGGDDSLGVDDLVRGVDRGLLVTSQWYLREVDPMTMLLTGLTRDGVFLIEKGEVTGAVNNFRFNMSPLDVLRQAAVVGRTQAALSREWSDWFTRSAMPPVRVEGFNMSSVSKAQ</sequence>
<feature type="domain" description="Metalloprotease TldD/E C-terminal" evidence="1">
    <location>
        <begin position="234"/>
        <end position="467"/>
    </location>
</feature>
<protein>
    <submittedName>
        <fullName evidence="2">Predicted Zn-dependent protease or its inactivated homolog</fullName>
    </submittedName>
</protein>
<proteinExistence type="predicted"/>
<reference evidence="2 3" key="1">
    <citation type="submission" date="2016-10" db="EMBL/GenBank/DDBJ databases">
        <authorList>
            <person name="de Groot N.N."/>
        </authorList>
    </citation>
    <scope>NUCLEOTIDE SEQUENCE [LARGE SCALE GENOMIC DNA]</scope>
    <source>
        <strain evidence="3">P4-7,KCTC 19426,CECT 7604</strain>
    </source>
</reference>
<dbReference type="PANTHER" id="PTHR43666:SF1">
    <property type="entry name" value="CONSERVED PROTEIN"/>
    <property type="match status" value="1"/>
</dbReference>